<dbReference type="RefSeq" id="WP_369141525.1">
    <property type="nucleotide sequence ID" value="NZ_JBFTEZ010000002.1"/>
</dbReference>
<dbReference type="InterPro" id="IPR041289">
    <property type="entry name" value="Bact_RF_family3"/>
</dbReference>
<gene>
    <name evidence="2" type="ORF">AB6N35_08720</name>
</gene>
<comment type="caution">
    <text evidence="2">The sequence shown here is derived from an EMBL/GenBank/DDBJ whole genome shotgun (WGS) entry which is preliminary data.</text>
</comment>
<dbReference type="Pfam" id="PF18845">
    <property type="entry name" value="baeRF_family3"/>
    <property type="match status" value="1"/>
</dbReference>
<reference evidence="3" key="1">
    <citation type="submission" date="2024-07" db="EMBL/GenBank/DDBJ databases">
        <title>Pseudomonas strain that inhibits Aeromonas fish pathogens.</title>
        <authorList>
            <person name="Wildschutte H."/>
        </authorList>
    </citation>
    <scope>NUCLEOTIDE SEQUENCE [LARGE SCALE GENOMIC DNA]</scope>
    <source>
        <strain evidence="3">n60</strain>
    </source>
</reference>
<feature type="region of interest" description="Disordered" evidence="1">
    <location>
        <begin position="167"/>
        <end position="209"/>
    </location>
</feature>
<dbReference type="EMBL" id="JBFTEZ010000002">
    <property type="protein sequence ID" value="MEX6464424.1"/>
    <property type="molecule type" value="Genomic_DNA"/>
</dbReference>
<proteinExistence type="predicted"/>
<accession>A0ABV3YJJ8</accession>
<sequence>MADPIRTAEADPIPYADLTELGGTTGRAVSIFLPTARGGAEVRENPIRAKSLIKEAEARLRAHGATEEETAEILGPLVTLLEDDPYWNYMADGLALFAAKGIWRAYRLTTDLPEAVHVSDRFALRPIVPAAVGDRTFLVVAVSQNKVRLLEGTASTISELDLGSIPSSVDDMAGDTPPPPPHQQQRFSAGAGAGHAGSTAGGGIVHSHGTGAEVGDVQLEKFLRQVAHGVEEVLEPNDRRLVVLASVAEYMPRFREFLNYENLVDEVAAGNPDALSPGDLHERAWKVVQPAFGRLAERDAERFGDAIGAGRAIAGGGSDILRAAQEARVERLILTRRRCAADHGPDDLDSAIGQVLATSGSVMVVDSLPQDVAEGAILRF</sequence>
<dbReference type="Proteomes" id="UP001560293">
    <property type="component" value="Unassembled WGS sequence"/>
</dbReference>
<feature type="compositionally biased region" description="Gly residues" evidence="1">
    <location>
        <begin position="191"/>
        <end position="204"/>
    </location>
</feature>
<protein>
    <submittedName>
        <fullName evidence="2">Uncharacterized protein</fullName>
    </submittedName>
</protein>
<evidence type="ECO:0000313" key="2">
    <source>
        <dbReference type="EMBL" id="MEX6464424.1"/>
    </source>
</evidence>
<name>A0ABV3YJJ8_9ACTN</name>
<evidence type="ECO:0000256" key="1">
    <source>
        <dbReference type="SAM" id="MobiDB-lite"/>
    </source>
</evidence>
<evidence type="ECO:0000313" key="3">
    <source>
        <dbReference type="Proteomes" id="UP001560293"/>
    </source>
</evidence>
<organism evidence="2 3">
    <name type="scientific">Dietzia cinnamea</name>
    <dbReference type="NCBI Taxonomy" id="321318"/>
    <lineage>
        <taxon>Bacteria</taxon>
        <taxon>Bacillati</taxon>
        <taxon>Actinomycetota</taxon>
        <taxon>Actinomycetes</taxon>
        <taxon>Mycobacteriales</taxon>
        <taxon>Dietziaceae</taxon>
        <taxon>Dietzia</taxon>
    </lineage>
</organism>
<keyword evidence="3" id="KW-1185">Reference proteome</keyword>